<accession>A0ABU6PRQ4</accession>
<evidence type="ECO:0000313" key="3">
    <source>
        <dbReference type="Proteomes" id="UP001343257"/>
    </source>
</evidence>
<evidence type="ECO:0000313" key="2">
    <source>
        <dbReference type="EMBL" id="MED5017551.1"/>
    </source>
</evidence>
<dbReference type="EMBL" id="JARTLD010000025">
    <property type="protein sequence ID" value="MED5017551.1"/>
    <property type="molecule type" value="Genomic_DNA"/>
</dbReference>
<feature type="transmembrane region" description="Helical" evidence="1">
    <location>
        <begin position="103"/>
        <end position="123"/>
    </location>
</feature>
<keyword evidence="1" id="KW-0812">Transmembrane</keyword>
<keyword evidence="1" id="KW-1133">Transmembrane helix</keyword>
<feature type="transmembrane region" description="Helical" evidence="1">
    <location>
        <begin position="21"/>
        <end position="41"/>
    </location>
</feature>
<keyword evidence="3" id="KW-1185">Reference proteome</keyword>
<sequence length="169" mass="19068">MTTQAAAHQQKLQDGNTNVMAFALELGFFAGLIWGAIHWVFYSFHFTKVLPGFLGAPFFKLSFLKSGSGHLAGWLLFILLSTIASIIYALLFRKMRGPWPGIIYGIVWWCLIFAAAGPALHMVKPLRQLGWNTIVSEFCLFLLWGLFIGYTIAVEFTDERKREPQHAKA</sequence>
<feature type="transmembrane region" description="Helical" evidence="1">
    <location>
        <begin position="71"/>
        <end position="91"/>
    </location>
</feature>
<evidence type="ECO:0000256" key="1">
    <source>
        <dbReference type="SAM" id="Phobius"/>
    </source>
</evidence>
<reference evidence="2 3" key="1">
    <citation type="submission" date="2023-03" db="EMBL/GenBank/DDBJ databases">
        <title>Bacillus Genome Sequencing.</title>
        <authorList>
            <person name="Dunlap C."/>
        </authorList>
    </citation>
    <scope>NUCLEOTIDE SEQUENCE [LARGE SCALE GENOMIC DNA]</scope>
    <source>
        <strain evidence="2 3">NRS-52</strain>
    </source>
</reference>
<dbReference type="Pfam" id="PF11085">
    <property type="entry name" value="YqhR"/>
    <property type="match status" value="1"/>
</dbReference>
<protein>
    <submittedName>
        <fullName evidence="2">YqhR family membrane protein</fullName>
    </submittedName>
</protein>
<keyword evidence="1" id="KW-0472">Membrane</keyword>
<gene>
    <name evidence="2" type="ORF">P9847_09585</name>
</gene>
<organism evidence="2 3">
    <name type="scientific">Paenibacillus chibensis</name>
    <dbReference type="NCBI Taxonomy" id="59846"/>
    <lineage>
        <taxon>Bacteria</taxon>
        <taxon>Bacillati</taxon>
        <taxon>Bacillota</taxon>
        <taxon>Bacilli</taxon>
        <taxon>Bacillales</taxon>
        <taxon>Paenibacillaceae</taxon>
        <taxon>Paenibacillus</taxon>
    </lineage>
</organism>
<comment type="caution">
    <text evidence="2">The sequence shown here is derived from an EMBL/GenBank/DDBJ whole genome shotgun (WGS) entry which is preliminary data.</text>
</comment>
<dbReference type="RefSeq" id="WP_328277298.1">
    <property type="nucleotide sequence ID" value="NZ_JARTLD010000025.1"/>
</dbReference>
<feature type="transmembrane region" description="Helical" evidence="1">
    <location>
        <begin position="129"/>
        <end position="153"/>
    </location>
</feature>
<name>A0ABU6PRQ4_9BACL</name>
<dbReference type="InterPro" id="IPR024563">
    <property type="entry name" value="YqhR"/>
</dbReference>
<dbReference type="Proteomes" id="UP001343257">
    <property type="component" value="Unassembled WGS sequence"/>
</dbReference>
<proteinExistence type="predicted"/>